<dbReference type="GO" id="GO:0050660">
    <property type="term" value="F:flavin adenine dinucleotide binding"/>
    <property type="evidence" value="ECO:0007669"/>
    <property type="project" value="InterPro"/>
</dbReference>
<dbReference type="InterPro" id="IPR037069">
    <property type="entry name" value="AcylCoA_DH/ox_N_sf"/>
</dbReference>
<evidence type="ECO:0000259" key="7">
    <source>
        <dbReference type="Pfam" id="PF00441"/>
    </source>
</evidence>
<dbReference type="InterPro" id="IPR013786">
    <property type="entry name" value="AcylCoA_DH/ox_N"/>
</dbReference>
<dbReference type="OrthoDB" id="9770681at2"/>
<evidence type="ECO:0000313" key="10">
    <source>
        <dbReference type="EMBL" id="RZT28857.1"/>
    </source>
</evidence>
<comment type="cofactor">
    <cofactor evidence="1">
        <name>FAD</name>
        <dbReference type="ChEBI" id="CHEBI:57692"/>
    </cofactor>
</comment>
<evidence type="ECO:0000313" key="11">
    <source>
        <dbReference type="Proteomes" id="UP000291078"/>
    </source>
</evidence>
<keyword evidence="4" id="KW-0285">Flavoprotein</keyword>
<dbReference type="SUPFAM" id="SSF47203">
    <property type="entry name" value="Acyl-CoA dehydrogenase C-terminal domain-like"/>
    <property type="match status" value="1"/>
</dbReference>
<dbReference type="PANTHER" id="PTHR48083">
    <property type="entry name" value="MEDIUM-CHAIN SPECIFIC ACYL-COA DEHYDROGENASE, MITOCHONDRIAL-RELATED"/>
    <property type="match status" value="1"/>
</dbReference>
<dbReference type="Pfam" id="PF02770">
    <property type="entry name" value="Acyl-CoA_dh_M"/>
    <property type="match status" value="1"/>
</dbReference>
<dbReference type="GO" id="GO:0005737">
    <property type="term" value="C:cytoplasm"/>
    <property type="evidence" value="ECO:0007669"/>
    <property type="project" value="TreeGrafter"/>
</dbReference>
<proteinExistence type="inferred from homology"/>
<dbReference type="SUPFAM" id="SSF56645">
    <property type="entry name" value="Acyl-CoA dehydrogenase NM domain-like"/>
    <property type="match status" value="1"/>
</dbReference>
<dbReference type="GO" id="GO:0003995">
    <property type="term" value="F:acyl-CoA dehydrogenase activity"/>
    <property type="evidence" value="ECO:0007669"/>
    <property type="project" value="InterPro"/>
</dbReference>
<dbReference type="InterPro" id="IPR009075">
    <property type="entry name" value="AcylCo_DH/oxidase_C"/>
</dbReference>
<protein>
    <recommendedName>
        <fullName evidence="3">Medium-chain specific acyl-CoA dehydrogenase, mitochondrial</fullName>
    </recommendedName>
</protein>
<dbReference type="Gene3D" id="1.10.540.10">
    <property type="entry name" value="Acyl-CoA dehydrogenase/oxidase, N-terminal domain"/>
    <property type="match status" value="1"/>
</dbReference>
<dbReference type="PANTHER" id="PTHR48083:SF2">
    <property type="entry name" value="MEDIUM-CHAIN SPECIFIC ACYL-COA DEHYDROGENASE, MITOCHONDRIAL"/>
    <property type="match status" value="1"/>
</dbReference>
<dbReference type="PROSITE" id="PS00072">
    <property type="entry name" value="ACYL_COA_DH_1"/>
    <property type="match status" value="1"/>
</dbReference>
<dbReference type="RefSeq" id="WP_130394047.1">
    <property type="nucleotide sequence ID" value="NZ_SGXM01000015.1"/>
</dbReference>
<dbReference type="InterPro" id="IPR006089">
    <property type="entry name" value="Acyl-CoA_DH_CS"/>
</dbReference>
<dbReference type="Pfam" id="PF02771">
    <property type="entry name" value="Acyl-CoA_dh_N"/>
    <property type="match status" value="1"/>
</dbReference>
<dbReference type="InterPro" id="IPR046373">
    <property type="entry name" value="Acyl-CoA_Oxase/DH_mid-dom_sf"/>
</dbReference>
<dbReference type="InterPro" id="IPR009100">
    <property type="entry name" value="AcylCoA_DH/oxidase_NM_dom_sf"/>
</dbReference>
<dbReference type="Proteomes" id="UP000291078">
    <property type="component" value="Unassembled WGS sequence"/>
</dbReference>
<dbReference type="InterPro" id="IPR036250">
    <property type="entry name" value="AcylCo_DH-like_C"/>
</dbReference>
<keyword evidence="11" id="KW-1185">Reference proteome</keyword>
<sequence>MPDLAANVAANPGDLRAVLHRYVEDELLPLEREQNIGYEDRISRELVRSIWRRSRQLGLYGAQLPVALGGQGLSVEAMCQLKDDLAASGAILFPHVLGDWGGPSRVGNLVKFATPYQRECFIDPVIAGERGACFAMTEPNSGSDAASIQTRAVVDGDDYIVIGRKHFITASVFADYALTMCVTDPDKGNEGISAIFIDLDSPGVTLETACVPITGQYVDADIMFDHVRVPRRNCIGGEGNGFRLAMNRISLNRLLHCPTMIGLARQALRLSIAYANERRQFGGPIIRFQAIQHMLADMASSLFACESMALAAARKADAGVDVRMEASMCKLFVSEACFQIADKAVLIHGNVGVTKNHPVEFIFRRLRLYRIVTGTSEIQRNTIAKEIMQGHGA</sequence>
<accession>A0A4Q7R979</accession>
<dbReference type="InterPro" id="IPR006091">
    <property type="entry name" value="Acyl-CoA_Oxase/DH_mid-dom"/>
</dbReference>
<feature type="domain" description="Acyl-CoA oxidase/dehydrogenase middle" evidence="8">
    <location>
        <begin position="133"/>
        <end position="207"/>
    </location>
</feature>
<gene>
    <name evidence="10" type="ORF">EV147_5170</name>
</gene>
<dbReference type="FunFam" id="1.20.140.10:FF:000001">
    <property type="entry name" value="Acyl-CoA dehydrogenase"/>
    <property type="match status" value="1"/>
</dbReference>
<dbReference type="Gene3D" id="2.40.110.10">
    <property type="entry name" value="Butyryl-CoA Dehydrogenase, subunit A, domain 2"/>
    <property type="match status" value="1"/>
</dbReference>
<evidence type="ECO:0000259" key="9">
    <source>
        <dbReference type="Pfam" id="PF02771"/>
    </source>
</evidence>
<dbReference type="Pfam" id="PF00441">
    <property type="entry name" value="Acyl-CoA_dh_1"/>
    <property type="match status" value="1"/>
</dbReference>
<name>A0A4Q7R979_9BURK</name>
<comment type="similarity">
    <text evidence="2">Belongs to the acyl-CoA dehydrogenase family.</text>
</comment>
<comment type="caution">
    <text evidence="10">The sequence shown here is derived from an EMBL/GenBank/DDBJ whole genome shotgun (WGS) entry which is preliminary data.</text>
</comment>
<evidence type="ECO:0000256" key="5">
    <source>
        <dbReference type="ARBA" id="ARBA00022827"/>
    </source>
</evidence>
<dbReference type="Gene3D" id="1.20.140.10">
    <property type="entry name" value="Butyryl-CoA Dehydrogenase, subunit A, domain 3"/>
    <property type="match status" value="1"/>
</dbReference>
<reference evidence="10 11" key="1">
    <citation type="journal article" date="2015" name="Stand. Genomic Sci.">
        <title>Genomic Encyclopedia of Bacterial and Archaeal Type Strains, Phase III: the genomes of soil and plant-associated and newly described type strains.</title>
        <authorList>
            <person name="Whitman W.B."/>
            <person name="Woyke T."/>
            <person name="Klenk H.P."/>
            <person name="Zhou Y."/>
            <person name="Lilburn T.G."/>
            <person name="Beck B.J."/>
            <person name="De Vos P."/>
            <person name="Vandamme P."/>
            <person name="Eisen J.A."/>
            <person name="Garrity G."/>
            <person name="Hugenholtz P."/>
            <person name="Kyrpides N.C."/>
        </authorList>
    </citation>
    <scope>NUCLEOTIDE SEQUENCE [LARGE SCALE GENOMIC DNA]</scope>
    <source>
        <strain evidence="10 11">ASC-9842</strain>
    </source>
</reference>
<evidence type="ECO:0000256" key="4">
    <source>
        <dbReference type="ARBA" id="ARBA00022630"/>
    </source>
</evidence>
<dbReference type="EMBL" id="SGXM01000015">
    <property type="protein sequence ID" value="RZT28857.1"/>
    <property type="molecule type" value="Genomic_DNA"/>
</dbReference>
<evidence type="ECO:0000256" key="1">
    <source>
        <dbReference type="ARBA" id="ARBA00001974"/>
    </source>
</evidence>
<evidence type="ECO:0000256" key="2">
    <source>
        <dbReference type="ARBA" id="ARBA00009347"/>
    </source>
</evidence>
<dbReference type="InterPro" id="IPR050741">
    <property type="entry name" value="Acyl-CoA_dehydrogenase"/>
</dbReference>
<evidence type="ECO:0000259" key="8">
    <source>
        <dbReference type="Pfam" id="PF02770"/>
    </source>
</evidence>
<keyword evidence="5" id="KW-0274">FAD</keyword>
<organism evidence="10 11">
    <name type="scientific">Cupriavidus agavae</name>
    <dbReference type="NCBI Taxonomy" id="1001822"/>
    <lineage>
        <taxon>Bacteria</taxon>
        <taxon>Pseudomonadati</taxon>
        <taxon>Pseudomonadota</taxon>
        <taxon>Betaproteobacteria</taxon>
        <taxon>Burkholderiales</taxon>
        <taxon>Burkholderiaceae</taxon>
        <taxon>Cupriavidus</taxon>
    </lineage>
</organism>
<keyword evidence="6" id="KW-0560">Oxidoreductase</keyword>
<dbReference type="GO" id="GO:0033539">
    <property type="term" value="P:fatty acid beta-oxidation using acyl-CoA dehydrogenase"/>
    <property type="evidence" value="ECO:0007669"/>
    <property type="project" value="TreeGrafter"/>
</dbReference>
<dbReference type="AlphaFoldDB" id="A0A4Q7R979"/>
<feature type="domain" description="Acyl-CoA dehydrogenase/oxidase C-terminal" evidence="7">
    <location>
        <begin position="239"/>
        <end position="387"/>
    </location>
</feature>
<feature type="domain" description="Acyl-CoA dehydrogenase/oxidase N-terminal" evidence="9">
    <location>
        <begin position="15"/>
        <end position="129"/>
    </location>
</feature>
<evidence type="ECO:0000256" key="6">
    <source>
        <dbReference type="ARBA" id="ARBA00023002"/>
    </source>
</evidence>
<evidence type="ECO:0000256" key="3">
    <source>
        <dbReference type="ARBA" id="ARBA00019125"/>
    </source>
</evidence>